<dbReference type="EMBL" id="FNDD01000054">
    <property type="protein sequence ID" value="SDI06813.1"/>
    <property type="molecule type" value="Genomic_DNA"/>
</dbReference>
<dbReference type="PRINTS" id="PR00039">
    <property type="entry name" value="HTHLYSR"/>
</dbReference>
<organism evidence="6 7">
    <name type="scientific">Vibrio xiamenensis</name>
    <dbReference type="NCBI Taxonomy" id="861298"/>
    <lineage>
        <taxon>Bacteria</taxon>
        <taxon>Pseudomonadati</taxon>
        <taxon>Pseudomonadota</taxon>
        <taxon>Gammaproteobacteria</taxon>
        <taxon>Vibrionales</taxon>
        <taxon>Vibrionaceae</taxon>
        <taxon>Vibrio</taxon>
    </lineage>
</organism>
<evidence type="ECO:0000256" key="3">
    <source>
        <dbReference type="ARBA" id="ARBA00023125"/>
    </source>
</evidence>
<keyword evidence="7" id="KW-1185">Reference proteome</keyword>
<dbReference type="PROSITE" id="PS50931">
    <property type="entry name" value="HTH_LYSR"/>
    <property type="match status" value="1"/>
</dbReference>
<dbReference type="STRING" id="861298.SAMN04488136_1547"/>
<evidence type="ECO:0000313" key="6">
    <source>
        <dbReference type="EMBL" id="SDI06813.1"/>
    </source>
</evidence>
<dbReference type="GO" id="GO:0003700">
    <property type="term" value="F:DNA-binding transcription factor activity"/>
    <property type="evidence" value="ECO:0007669"/>
    <property type="project" value="InterPro"/>
</dbReference>
<gene>
    <name evidence="6" type="ORF">SAMN04488136_1547</name>
</gene>
<dbReference type="PANTHER" id="PTHR30126:SF39">
    <property type="entry name" value="HTH-TYPE TRANSCRIPTIONAL REGULATOR CYSL"/>
    <property type="match status" value="1"/>
</dbReference>
<accession>A0A1G8HJK5</accession>
<protein>
    <submittedName>
        <fullName evidence="6">DNA-binding transcriptional regulator, LysR family</fullName>
    </submittedName>
</protein>
<evidence type="ECO:0000256" key="2">
    <source>
        <dbReference type="ARBA" id="ARBA00023015"/>
    </source>
</evidence>
<dbReference type="Gene3D" id="1.10.10.10">
    <property type="entry name" value="Winged helix-like DNA-binding domain superfamily/Winged helix DNA-binding domain"/>
    <property type="match status" value="1"/>
</dbReference>
<dbReference type="InterPro" id="IPR000847">
    <property type="entry name" value="LysR_HTH_N"/>
</dbReference>
<name>A0A1G8HJK5_9VIBR</name>
<evidence type="ECO:0000256" key="1">
    <source>
        <dbReference type="ARBA" id="ARBA00009437"/>
    </source>
</evidence>
<dbReference type="InterPro" id="IPR036388">
    <property type="entry name" value="WH-like_DNA-bd_sf"/>
</dbReference>
<keyword evidence="4" id="KW-0804">Transcription</keyword>
<feature type="domain" description="HTH lysR-type" evidence="5">
    <location>
        <begin position="1"/>
        <end position="58"/>
    </location>
</feature>
<dbReference type="Gene3D" id="3.40.190.290">
    <property type="match status" value="1"/>
</dbReference>
<dbReference type="SUPFAM" id="SSF46785">
    <property type="entry name" value="Winged helix' DNA-binding domain"/>
    <property type="match status" value="1"/>
</dbReference>
<proteinExistence type="inferred from homology"/>
<keyword evidence="2" id="KW-0805">Transcription regulation</keyword>
<evidence type="ECO:0000313" key="7">
    <source>
        <dbReference type="Proteomes" id="UP000198854"/>
    </source>
</evidence>
<evidence type="ECO:0000256" key="4">
    <source>
        <dbReference type="ARBA" id="ARBA00023163"/>
    </source>
</evidence>
<keyword evidence="3 6" id="KW-0238">DNA-binding</keyword>
<dbReference type="AlphaFoldDB" id="A0A1G8HJK5"/>
<dbReference type="Proteomes" id="UP000198854">
    <property type="component" value="Unassembled WGS sequence"/>
</dbReference>
<comment type="similarity">
    <text evidence="1">Belongs to the LysR transcriptional regulatory family.</text>
</comment>
<sequence length="300" mass="32853">MSLVRLRTFVEVYRQRSISSAARVLNLTQPAVSQHVAGLEVAIGRPLFTRAASGVEPTTAADQLAADIGDKLDSAELALSQAKARSRDVEGALQIIAHSDFMSEVLAERLLPLVQAGIRVRMHTGNGDLIHQMLVEGHCDLGFSGHPVTDPSLKSELVMAAPVYAVTSPEIMAKLEKSEDFYAALMNEPMLTYDLALSVMEGWLNKNKLSAYEKPPALVGQDLRALRKLIVKGFGWAVMPEYLCREDIASGRLCHIPAPIADSTLNYYMAWAPSSLRTPRIAHARQTLLWSLKQQPPGDN</sequence>
<dbReference type="RefSeq" id="WP_093279474.1">
    <property type="nucleotide sequence ID" value="NZ_FNDD01000054.1"/>
</dbReference>
<dbReference type="PANTHER" id="PTHR30126">
    <property type="entry name" value="HTH-TYPE TRANSCRIPTIONAL REGULATOR"/>
    <property type="match status" value="1"/>
</dbReference>
<dbReference type="Pfam" id="PF00126">
    <property type="entry name" value="HTH_1"/>
    <property type="match status" value="1"/>
</dbReference>
<dbReference type="SUPFAM" id="SSF53850">
    <property type="entry name" value="Periplasmic binding protein-like II"/>
    <property type="match status" value="1"/>
</dbReference>
<dbReference type="Pfam" id="PF03466">
    <property type="entry name" value="LysR_substrate"/>
    <property type="match status" value="1"/>
</dbReference>
<dbReference type="GO" id="GO:0000976">
    <property type="term" value="F:transcription cis-regulatory region binding"/>
    <property type="evidence" value="ECO:0007669"/>
    <property type="project" value="TreeGrafter"/>
</dbReference>
<dbReference type="InterPro" id="IPR005119">
    <property type="entry name" value="LysR_subst-bd"/>
</dbReference>
<reference evidence="6 7" key="1">
    <citation type="submission" date="2016-10" db="EMBL/GenBank/DDBJ databases">
        <authorList>
            <person name="de Groot N.N."/>
        </authorList>
    </citation>
    <scope>NUCLEOTIDE SEQUENCE [LARGE SCALE GENOMIC DNA]</scope>
    <source>
        <strain evidence="6 7">CGMCC 1.10228</strain>
    </source>
</reference>
<dbReference type="OrthoDB" id="8557381at2"/>
<dbReference type="CDD" id="cd05466">
    <property type="entry name" value="PBP2_LTTR_substrate"/>
    <property type="match status" value="1"/>
</dbReference>
<evidence type="ECO:0000259" key="5">
    <source>
        <dbReference type="PROSITE" id="PS50931"/>
    </source>
</evidence>
<dbReference type="InterPro" id="IPR036390">
    <property type="entry name" value="WH_DNA-bd_sf"/>
</dbReference>